<dbReference type="Gene3D" id="3.90.226.10">
    <property type="entry name" value="2-enoyl-CoA Hydratase, Chain A, domain 1"/>
    <property type="match status" value="1"/>
</dbReference>
<evidence type="ECO:0000313" key="3">
    <source>
        <dbReference type="Proteomes" id="UP000067689"/>
    </source>
</evidence>
<dbReference type="GO" id="GO:0016853">
    <property type="term" value="F:isomerase activity"/>
    <property type="evidence" value="ECO:0007669"/>
    <property type="project" value="InterPro"/>
</dbReference>
<organism evidence="2 3">
    <name type="scientific">Aeromicrobium erythreum</name>
    <dbReference type="NCBI Taxonomy" id="2041"/>
    <lineage>
        <taxon>Bacteria</taxon>
        <taxon>Bacillati</taxon>
        <taxon>Actinomycetota</taxon>
        <taxon>Actinomycetes</taxon>
        <taxon>Propionibacteriales</taxon>
        <taxon>Nocardioidaceae</taxon>
        <taxon>Aeromicrobium</taxon>
    </lineage>
</organism>
<dbReference type="InterPro" id="IPR029045">
    <property type="entry name" value="ClpP/crotonase-like_dom_sf"/>
</dbReference>
<name>A0A0U4CE55_9ACTN</name>
<reference evidence="2 3" key="1">
    <citation type="journal article" date="1991" name="Int. J. Syst. Bacteriol.">
        <title>Description of the erythromycin-producing bacterium Arthrobacter sp. strain NRRL B-3381 as Aeromicrobium erythreum gen. nov., sp. nov.</title>
        <authorList>
            <person name="Miller E.S."/>
            <person name="Woese C.R."/>
            <person name="Brenner S."/>
        </authorList>
    </citation>
    <scope>NUCLEOTIDE SEQUENCE [LARGE SCALE GENOMIC DNA]</scope>
    <source>
        <strain evidence="2 3">AR18</strain>
    </source>
</reference>
<accession>A0A0U4CE55</accession>
<sequence length="267" mass="28771">MTTSAVLTRIDGPVAYVSLNRPEKLNGVDFDVLQGLLDAAAEVRRDRSVRAVVLQGEGDSFCAGLDFASVQPQRAKVARFFLTLPWRATNGFQQALWAWRELPVPVIAVTHGHVFGAGIQLALAADFRFTTPDARWSLLEAKWGLVPDMSGTVPLVELVGADVAKRLAITGETVSGAEAAEIGLASGVADDPLKPALELVDAIVARSPDSVAASKKLLNLVRLGGLRSAFRRERLYQLAMFRSPNTAIARKAGLKREQPEFGPRTFG</sequence>
<dbReference type="InterPro" id="IPR001753">
    <property type="entry name" value="Enoyl-CoA_hydra/iso"/>
</dbReference>
<dbReference type="AlphaFoldDB" id="A0A0U4CE55"/>
<dbReference type="Pfam" id="PF00378">
    <property type="entry name" value="ECH_1"/>
    <property type="match status" value="1"/>
</dbReference>
<proteinExistence type="inferred from homology"/>
<evidence type="ECO:0000256" key="1">
    <source>
        <dbReference type="ARBA" id="ARBA00005254"/>
    </source>
</evidence>
<dbReference type="PANTHER" id="PTHR43149:SF1">
    <property type="entry name" value="DELTA(3,5)-DELTA(2,4)-DIENOYL-COA ISOMERASE, MITOCHONDRIAL"/>
    <property type="match status" value="1"/>
</dbReference>
<dbReference type="PATRIC" id="fig|2041.4.peg.3420"/>
<evidence type="ECO:0000313" key="2">
    <source>
        <dbReference type="EMBL" id="ALX06158.1"/>
    </source>
</evidence>
<dbReference type="PANTHER" id="PTHR43149">
    <property type="entry name" value="ENOYL-COA HYDRATASE"/>
    <property type="match status" value="1"/>
</dbReference>
<dbReference type="RefSeq" id="WP_067860827.1">
    <property type="nucleotide sequence ID" value="NZ_CP011502.1"/>
</dbReference>
<dbReference type="Proteomes" id="UP000067689">
    <property type="component" value="Chromosome"/>
</dbReference>
<keyword evidence="3" id="KW-1185">Reference proteome</keyword>
<gene>
    <name evidence="2" type="ORF">AERYTH_16360</name>
</gene>
<comment type="similarity">
    <text evidence="1">Belongs to the enoyl-CoA hydratase/isomerase family.</text>
</comment>
<dbReference type="EMBL" id="CP011502">
    <property type="protein sequence ID" value="ALX06158.1"/>
    <property type="molecule type" value="Genomic_DNA"/>
</dbReference>
<dbReference type="STRING" id="2041.AERYTH_16360"/>
<dbReference type="KEGG" id="aer:AERYTH_16360"/>
<dbReference type="OrthoDB" id="8452484at2"/>
<protein>
    <submittedName>
        <fullName evidence="2">Enoyl-CoA hydratase</fullName>
    </submittedName>
</protein>
<dbReference type="NCBIfam" id="NF005699">
    <property type="entry name" value="PRK07509.1"/>
    <property type="match status" value="1"/>
</dbReference>
<dbReference type="InterPro" id="IPR045002">
    <property type="entry name" value="Ech1-like"/>
</dbReference>
<dbReference type="SUPFAM" id="SSF52096">
    <property type="entry name" value="ClpP/crotonase"/>
    <property type="match status" value="1"/>
</dbReference>
<dbReference type="CDD" id="cd06558">
    <property type="entry name" value="crotonase-like"/>
    <property type="match status" value="1"/>
</dbReference>